<dbReference type="PANTHER" id="PTHR30061">
    <property type="entry name" value="MALTOSE-BINDING PERIPLASMIC PROTEIN"/>
    <property type="match status" value="1"/>
</dbReference>
<dbReference type="PANTHER" id="PTHR30061:SF50">
    <property type="entry name" value="MALTOSE_MALTODEXTRIN-BINDING PERIPLASMIC PROTEIN"/>
    <property type="match status" value="1"/>
</dbReference>
<dbReference type="GO" id="GO:1901982">
    <property type="term" value="F:maltose binding"/>
    <property type="evidence" value="ECO:0007669"/>
    <property type="project" value="TreeGrafter"/>
</dbReference>
<proteinExistence type="inferred from homology"/>
<dbReference type="EMBL" id="CP041666">
    <property type="protein sequence ID" value="QDP40373.1"/>
    <property type="molecule type" value="Genomic_DNA"/>
</dbReference>
<dbReference type="Gene3D" id="3.40.190.10">
    <property type="entry name" value="Periplasmic binding protein-like II"/>
    <property type="match status" value="2"/>
</dbReference>
<dbReference type="PROSITE" id="PS01037">
    <property type="entry name" value="SBP_BACTERIAL_1"/>
    <property type="match status" value="1"/>
</dbReference>
<dbReference type="GO" id="GO:0042956">
    <property type="term" value="P:maltodextrin transmembrane transport"/>
    <property type="evidence" value="ECO:0007669"/>
    <property type="project" value="TreeGrafter"/>
</dbReference>
<comment type="similarity">
    <text evidence="1">Belongs to the bacterial solute-binding protein 1 family.</text>
</comment>
<keyword evidence="3 4" id="KW-0732">Signal</keyword>
<organism evidence="5 6">
    <name type="scientific">Radiobacillus deserti</name>
    <dbReference type="NCBI Taxonomy" id="2594883"/>
    <lineage>
        <taxon>Bacteria</taxon>
        <taxon>Bacillati</taxon>
        <taxon>Bacillota</taxon>
        <taxon>Bacilli</taxon>
        <taxon>Bacillales</taxon>
        <taxon>Bacillaceae</taxon>
        <taxon>Radiobacillus</taxon>
    </lineage>
</organism>
<dbReference type="RefSeq" id="WP_143893883.1">
    <property type="nucleotide sequence ID" value="NZ_CP041666.1"/>
</dbReference>
<dbReference type="OrthoDB" id="9766758at2"/>
<dbReference type="GO" id="GO:0055052">
    <property type="term" value="C:ATP-binding cassette (ABC) transporter complex, substrate-binding subunit-containing"/>
    <property type="evidence" value="ECO:0007669"/>
    <property type="project" value="TreeGrafter"/>
</dbReference>
<feature type="chain" id="PRO_5022106307" evidence="4">
    <location>
        <begin position="23"/>
        <end position="425"/>
    </location>
</feature>
<dbReference type="Proteomes" id="UP000315215">
    <property type="component" value="Chromosome"/>
</dbReference>
<sequence>MVKKCLFTLLLLTTLFALVACAPDRPEEGKSENKDSGETNEKPDELTIWANDEEKHLEAVKSFAAKYEEKEGIKVNVVAKSMLDQLQELSLAGPEGKGPDLFLQPHDQIGNIVAQGLAEPLSLTEEEKSGYSKAAIDAVTYEYDGETNVYGAPAVIETYGIYYNTDIVKEAPKTIEDLQAILENYTDQSKDQYGFLMKPNDIYFAYPFFKNYGGYIFGGEPGEYDVTDIGLANEGAVKGGELFQSFFGKGKIPTSTTVDVVDGLFTEGKVGAVINGPWSIATYKEALGDKLKTAPFPDINGKPSSTFVGVKTWMVSYYSEHKDWAKDLALFITNEENLQEYFETAGELPPNTKALESIDDPIYEAFAEQIKSGVPMPSTPQMSQVWEPANNALQFIAEGEDVKPVLEEAVEQIKTKIEASGGTGQ</sequence>
<keyword evidence="2" id="KW-0813">Transport</keyword>
<dbReference type="AlphaFoldDB" id="A0A516KG37"/>
<evidence type="ECO:0000313" key="5">
    <source>
        <dbReference type="EMBL" id="QDP40373.1"/>
    </source>
</evidence>
<dbReference type="KEGG" id="aqt:FN924_09395"/>
<dbReference type="PROSITE" id="PS51257">
    <property type="entry name" value="PROKAR_LIPOPROTEIN"/>
    <property type="match status" value="1"/>
</dbReference>
<evidence type="ECO:0000256" key="2">
    <source>
        <dbReference type="ARBA" id="ARBA00022448"/>
    </source>
</evidence>
<protein>
    <submittedName>
        <fullName evidence="5">Extracellular solute-binding protein</fullName>
    </submittedName>
</protein>
<dbReference type="GO" id="GO:0015768">
    <property type="term" value="P:maltose transport"/>
    <property type="evidence" value="ECO:0007669"/>
    <property type="project" value="TreeGrafter"/>
</dbReference>
<dbReference type="GO" id="GO:0055085">
    <property type="term" value="P:transmembrane transport"/>
    <property type="evidence" value="ECO:0007669"/>
    <property type="project" value="InterPro"/>
</dbReference>
<feature type="signal peptide" evidence="4">
    <location>
        <begin position="1"/>
        <end position="22"/>
    </location>
</feature>
<dbReference type="InterPro" id="IPR006061">
    <property type="entry name" value="SBP_1_CS"/>
</dbReference>
<accession>A0A516KG37</accession>
<keyword evidence="6" id="KW-1185">Reference proteome</keyword>
<evidence type="ECO:0000256" key="3">
    <source>
        <dbReference type="ARBA" id="ARBA00022729"/>
    </source>
</evidence>
<dbReference type="SUPFAM" id="SSF53850">
    <property type="entry name" value="Periplasmic binding protein-like II"/>
    <property type="match status" value="1"/>
</dbReference>
<evidence type="ECO:0000313" key="6">
    <source>
        <dbReference type="Proteomes" id="UP000315215"/>
    </source>
</evidence>
<evidence type="ECO:0000256" key="4">
    <source>
        <dbReference type="SAM" id="SignalP"/>
    </source>
</evidence>
<name>A0A516KG37_9BACI</name>
<dbReference type="Pfam" id="PF13416">
    <property type="entry name" value="SBP_bac_8"/>
    <property type="match status" value="1"/>
</dbReference>
<dbReference type="InterPro" id="IPR006059">
    <property type="entry name" value="SBP"/>
</dbReference>
<reference evidence="5 6" key="1">
    <citation type="submission" date="2019-07" db="EMBL/GenBank/DDBJ databases">
        <authorList>
            <person name="Li J."/>
        </authorList>
    </citation>
    <scope>NUCLEOTIDE SEQUENCE [LARGE SCALE GENOMIC DNA]</scope>
    <source>
        <strain evidence="5 6">TKL69</strain>
    </source>
</reference>
<gene>
    <name evidence="5" type="ORF">FN924_09395</name>
</gene>
<evidence type="ECO:0000256" key="1">
    <source>
        <dbReference type="ARBA" id="ARBA00008520"/>
    </source>
</evidence>